<name>A0A645E8P3_9ZZZZ</name>
<dbReference type="EMBL" id="VSSQ01044336">
    <property type="protein sequence ID" value="MPM98150.1"/>
    <property type="molecule type" value="Genomic_DNA"/>
</dbReference>
<dbReference type="AntiFam" id="ANF00077">
    <property type="entry name" value="Shadow ORF (opposite AtoC)"/>
</dbReference>
<organism evidence="1">
    <name type="scientific">bioreactor metagenome</name>
    <dbReference type="NCBI Taxonomy" id="1076179"/>
    <lineage>
        <taxon>unclassified sequences</taxon>
        <taxon>metagenomes</taxon>
        <taxon>ecological metagenomes</taxon>
    </lineage>
</organism>
<proteinExistence type="predicted"/>
<gene>
    <name evidence="1" type="ORF">SDC9_145333</name>
</gene>
<dbReference type="AlphaFoldDB" id="A0A645E8P3"/>
<protein>
    <submittedName>
        <fullName evidence="1">Uncharacterized protein</fullName>
    </submittedName>
</protein>
<comment type="caution">
    <text evidence="1">The sequence shown here is derived from an EMBL/GenBank/DDBJ whole genome shotgun (WGS) entry which is preliminary data.</text>
</comment>
<reference evidence="1" key="1">
    <citation type="submission" date="2019-08" db="EMBL/GenBank/DDBJ databases">
        <authorList>
            <person name="Kucharzyk K."/>
            <person name="Murdoch R.W."/>
            <person name="Higgins S."/>
            <person name="Loffler F."/>
        </authorList>
    </citation>
    <scope>NUCLEOTIDE SEQUENCE</scope>
</reference>
<accession>A0A645E8P3</accession>
<sequence length="98" mass="11540">MYYDYTQTMVQVLSEITFLDLFLKILVCCSNNPHFYIYIFITPHPAQLVFLKNSEYFGLCGKAHIPYLIHKKSTTVCLFELSFMLFDCRCKCSLLMTK</sequence>
<evidence type="ECO:0000313" key="1">
    <source>
        <dbReference type="EMBL" id="MPM98150.1"/>
    </source>
</evidence>